<name>A0A932FYS6_UNCTE</name>
<keyword evidence="2" id="KW-0479">Metal-binding</keyword>
<reference evidence="5" key="1">
    <citation type="submission" date="2020-07" db="EMBL/GenBank/DDBJ databases">
        <title>Huge and variable diversity of episymbiotic CPR bacteria and DPANN archaea in groundwater ecosystems.</title>
        <authorList>
            <person name="He C.Y."/>
            <person name="Keren R."/>
            <person name="Whittaker M."/>
            <person name="Farag I.F."/>
            <person name="Doudna J."/>
            <person name="Cate J.H.D."/>
            <person name="Banfield J.F."/>
        </authorList>
    </citation>
    <scope>NUCLEOTIDE SEQUENCE</scope>
    <source>
        <strain evidence="5">NC_groundwater_672_Ag_B-0.1um_62_36</strain>
    </source>
</reference>
<dbReference type="CDD" id="cd02968">
    <property type="entry name" value="SCO"/>
    <property type="match status" value="1"/>
</dbReference>
<evidence type="ECO:0000256" key="4">
    <source>
        <dbReference type="SAM" id="Phobius"/>
    </source>
</evidence>
<dbReference type="Pfam" id="PF02630">
    <property type="entry name" value="SCO1-SenC"/>
    <property type="match status" value="1"/>
</dbReference>
<keyword evidence="4" id="KW-0472">Membrane</keyword>
<dbReference type="Proteomes" id="UP000769766">
    <property type="component" value="Unassembled WGS sequence"/>
</dbReference>
<comment type="caution">
    <text evidence="5">The sequence shown here is derived from an EMBL/GenBank/DDBJ whole genome shotgun (WGS) entry which is preliminary data.</text>
</comment>
<evidence type="ECO:0000256" key="2">
    <source>
        <dbReference type="PIRSR" id="PIRSR603782-1"/>
    </source>
</evidence>
<gene>
    <name evidence="5" type="ORF">HYY20_07775</name>
</gene>
<feature type="binding site" evidence="2">
    <location>
        <position position="102"/>
    </location>
    <ligand>
        <name>Cu cation</name>
        <dbReference type="ChEBI" id="CHEBI:23378"/>
    </ligand>
</feature>
<evidence type="ECO:0000313" key="5">
    <source>
        <dbReference type="EMBL" id="MBI2876764.1"/>
    </source>
</evidence>
<dbReference type="InterPro" id="IPR036249">
    <property type="entry name" value="Thioredoxin-like_sf"/>
</dbReference>
<feature type="transmembrane region" description="Helical" evidence="4">
    <location>
        <begin position="263"/>
        <end position="283"/>
    </location>
</feature>
<dbReference type="PANTHER" id="PTHR12151">
    <property type="entry name" value="ELECTRON TRANSPORT PROTIN SCO1/SENC FAMILY MEMBER"/>
    <property type="match status" value="1"/>
</dbReference>
<keyword evidence="2" id="KW-0186">Copper</keyword>
<comment type="similarity">
    <text evidence="1">Belongs to the SCO1/2 family.</text>
</comment>
<sequence length="291" mass="32772">MKTLRAGHTPSRRSPVRRPGLSAFALLFLGFFCLSMRFDTLPIPPRVDRPTTNSLRNVGFDQRLNAQIPLDLAFRDEAGRPVRLGTYFGPKPVILLLNYLKCPTLCPMVLDQLTHSLQRIRFDVGREFAVVTVSIDPRETPQLAAAQKAAYLRSYGRPGAAQGWHFLTGDPGTIQRLARAIGFRYTYDARQDRYIHPAGLVVLTPQGRIARYFFGPEFLPRDLRLGLVEASANRIGSPIDQVLLICYHYDPTTGKYGLVILRVLRWAGLVTVLAIGVLIVTLVRRERHKKI</sequence>
<keyword evidence="3" id="KW-1015">Disulfide bond</keyword>
<dbReference type="Gene3D" id="3.40.30.10">
    <property type="entry name" value="Glutaredoxin"/>
    <property type="match status" value="1"/>
</dbReference>
<protein>
    <submittedName>
        <fullName evidence="5">SCO family protein</fullName>
    </submittedName>
</protein>
<dbReference type="EMBL" id="JACPRF010000232">
    <property type="protein sequence ID" value="MBI2876764.1"/>
    <property type="molecule type" value="Genomic_DNA"/>
</dbReference>
<keyword evidence="4" id="KW-0812">Transmembrane</keyword>
<feature type="binding site" evidence="2">
    <location>
        <position position="196"/>
    </location>
    <ligand>
        <name>Cu cation</name>
        <dbReference type="ChEBI" id="CHEBI:23378"/>
    </ligand>
</feature>
<dbReference type="InterPro" id="IPR003782">
    <property type="entry name" value="SCO1/SenC"/>
</dbReference>
<evidence type="ECO:0000313" key="6">
    <source>
        <dbReference type="Proteomes" id="UP000769766"/>
    </source>
</evidence>
<dbReference type="SUPFAM" id="SSF52833">
    <property type="entry name" value="Thioredoxin-like"/>
    <property type="match status" value="1"/>
</dbReference>
<dbReference type="PANTHER" id="PTHR12151:SF8">
    <property type="entry name" value="THIOREDOXIN DOMAIN-CONTAINING PROTEIN"/>
    <property type="match status" value="1"/>
</dbReference>
<evidence type="ECO:0000256" key="1">
    <source>
        <dbReference type="ARBA" id="ARBA00010996"/>
    </source>
</evidence>
<evidence type="ECO:0000256" key="3">
    <source>
        <dbReference type="PIRSR" id="PIRSR603782-2"/>
    </source>
</evidence>
<feature type="disulfide bond" description="Redox-active" evidence="3">
    <location>
        <begin position="102"/>
        <end position="106"/>
    </location>
</feature>
<feature type="binding site" evidence="2">
    <location>
        <position position="106"/>
    </location>
    <ligand>
        <name>Cu cation</name>
        <dbReference type="ChEBI" id="CHEBI:23378"/>
    </ligand>
</feature>
<accession>A0A932FYS6</accession>
<organism evidence="5 6">
    <name type="scientific">Tectimicrobiota bacterium</name>
    <dbReference type="NCBI Taxonomy" id="2528274"/>
    <lineage>
        <taxon>Bacteria</taxon>
        <taxon>Pseudomonadati</taxon>
        <taxon>Nitrospinota/Tectimicrobiota group</taxon>
        <taxon>Candidatus Tectimicrobiota</taxon>
    </lineage>
</organism>
<dbReference type="GO" id="GO:0046872">
    <property type="term" value="F:metal ion binding"/>
    <property type="evidence" value="ECO:0007669"/>
    <property type="project" value="UniProtKB-KW"/>
</dbReference>
<proteinExistence type="inferred from homology"/>
<keyword evidence="4" id="KW-1133">Transmembrane helix</keyword>
<dbReference type="AlphaFoldDB" id="A0A932FYS6"/>